<reference evidence="1" key="1">
    <citation type="journal article" date="2023" name="G3 (Bethesda)">
        <title>A reference genome for the long-term kleptoplast-retaining sea slug Elysia crispata morphotype clarki.</title>
        <authorList>
            <person name="Eastman K.E."/>
            <person name="Pendleton A.L."/>
            <person name="Shaikh M.A."/>
            <person name="Suttiyut T."/>
            <person name="Ogas R."/>
            <person name="Tomko P."/>
            <person name="Gavelis G."/>
            <person name="Widhalm J.R."/>
            <person name="Wisecaver J.H."/>
        </authorList>
    </citation>
    <scope>NUCLEOTIDE SEQUENCE</scope>
    <source>
        <strain evidence="1">ECLA1</strain>
    </source>
</reference>
<accession>A0AAE1E8U1</accession>
<dbReference type="Proteomes" id="UP001283361">
    <property type="component" value="Unassembled WGS sequence"/>
</dbReference>
<gene>
    <name evidence="1" type="ORF">RRG08_005025</name>
</gene>
<dbReference type="AlphaFoldDB" id="A0AAE1E8U1"/>
<protein>
    <submittedName>
        <fullName evidence="1">Uncharacterized protein</fullName>
    </submittedName>
</protein>
<dbReference type="EMBL" id="JAWDGP010000657">
    <property type="protein sequence ID" value="KAK3798614.1"/>
    <property type="molecule type" value="Genomic_DNA"/>
</dbReference>
<comment type="caution">
    <text evidence="1">The sequence shown here is derived from an EMBL/GenBank/DDBJ whole genome shotgun (WGS) entry which is preliminary data.</text>
</comment>
<name>A0AAE1E8U1_9GAST</name>
<evidence type="ECO:0000313" key="1">
    <source>
        <dbReference type="EMBL" id="KAK3798614.1"/>
    </source>
</evidence>
<sequence>MLMSINMHYLPFSGDTFRILSALGVLRSVPVVARGVWRGKQSPVPLTSYQLKSSGGSSNSPHLLIPFNIAKRQSGFLLSGTDGQIGEKAAD</sequence>
<evidence type="ECO:0000313" key="2">
    <source>
        <dbReference type="Proteomes" id="UP001283361"/>
    </source>
</evidence>
<organism evidence="1 2">
    <name type="scientific">Elysia crispata</name>
    <name type="common">lettuce slug</name>
    <dbReference type="NCBI Taxonomy" id="231223"/>
    <lineage>
        <taxon>Eukaryota</taxon>
        <taxon>Metazoa</taxon>
        <taxon>Spiralia</taxon>
        <taxon>Lophotrochozoa</taxon>
        <taxon>Mollusca</taxon>
        <taxon>Gastropoda</taxon>
        <taxon>Heterobranchia</taxon>
        <taxon>Euthyneura</taxon>
        <taxon>Panpulmonata</taxon>
        <taxon>Sacoglossa</taxon>
        <taxon>Placobranchoidea</taxon>
        <taxon>Plakobranchidae</taxon>
        <taxon>Elysia</taxon>
    </lineage>
</organism>
<proteinExistence type="predicted"/>
<keyword evidence="2" id="KW-1185">Reference proteome</keyword>